<organism evidence="1 2">
    <name type="scientific">Phialocephala subalpina</name>
    <dbReference type="NCBI Taxonomy" id="576137"/>
    <lineage>
        <taxon>Eukaryota</taxon>
        <taxon>Fungi</taxon>
        <taxon>Dikarya</taxon>
        <taxon>Ascomycota</taxon>
        <taxon>Pezizomycotina</taxon>
        <taxon>Leotiomycetes</taxon>
        <taxon>Helotiales</taxon>
        <taxon>Mollisiaceae</taxon>
        <taxon>Phialocephala</taxon>
        <taxon>Phialocephala fortinii species complex</taxon>
    </lineage>
</organism>
<proteinExistence type="predicted"/>
<name>A0A1L7XK79_9HELO</name>
<sequence>MAPDPLTLCLFVFTFLKIGGNLKAARGEAKAYINILAIVVALFESVEATRQTTWCSRAVGAKIDGELQWIRRALHDADRDVIQIAHDAQANDPHPQLGASATLAWTLKYKGVAQANKDLLVLCMSRLQKIEGDLDQASASRSRPQAAEYFKTTRTEMWNALSKRAARQATLYEGKGERLGRRLGL</sequence>
<dbReference type="EMBL" id="FJOG01000031">
    <property type="protein sequence ID" value="CZR65461.1"/>
    <property type="molecule type" value="Genomic_DNA"/>
</dbReference>
<evidence type="ECO:0000313" key="1">
    <source>
        <dbReference type="EMBL" id="CZR65461.1"/>
    </source>
</evidence>
<gene>
    <name evidence="1" type="ORF">PAC_15361</name>
</gene>
<accession>A0A1L7XK79</accession>
<keyword evidence="2" id="KW-1185">Reference proteome</keyword>
<protein>
    <submittedName>
        <fullName evidence="1">Uncharacterized protein</fullName>
    </submittedName>
</protein>
<dbReference type="Proteomes" id="UP000184330">
    <property type="component" value="Unassembled WGS sequence"/>
</dbReference>
<evidence type="ECO:0000313" key="2">
    <source>
        <dbReference type="Proteomes" id="UP000184330"/>
    </source>
</evidence>
<reference evidence="1 2" key="1">
    <citation type="submission" date="2016-03" db="EMBL/GenBank/DDBJ databases">
        <authorList>
            <person name="Ploux O."/>
        </authorList>
    </citation>
    <scope>NUCLEOTIDE SEQUENCE [LARGE SCALE GENOMIC DNA]</scope>
    <source>
        <strain evidence="1 2">UAMH 11012</strain>
    </source>
</reference>
<dbReference type="AlphaFoldDB" id="A0A1L7XK79"/>